<evidence type="ECO:0000259" key="3">
    <source>
        <dbReference type="Pfam" id="PF02397"/>
    </source>
</evidence>
<gene>
    <name evidence="4" type="ORF">HB943_12620</name>
</gene>
<evidence type="ECO:0000256" key="1">
    <source>
        <dbReference type="ARBA" id="ARBA00006464"/>
    </source>
</evidence>
<accession>A0A841Z9A7</accession>
<dbReference type="PANTHER" id="PTHR30576">
    <property type="entry name" value="COLANIC BIOSYNTHESIS UDP-GLUCOSE LIPID CARRIER TRANSFERASE"/>
    <property type="match status" value="1"/>
</dbReference>
<dbReference type="Pfam" id="PF02397">
    <property type="entry name" value="Bac_transf"/>
    <property type="match status" value="1"/>
</dbReference>
<sequence>MFYSSQETQELKRIEEKEWRYRVLDVSIATLALIISAPVLLLIMLIIKLSDIKAPVFFKQSRIGKDQKPFYMYKFRSMVVDAEKQKASLLAQNEVAGCMFKMKEDPRITKIGKILRKTSLDEFPQLLNVLQGHMSVVGPRPPLPDEVADYTSYDKLRLLVKPGCTGLWQVSGRNNLSFKEMVELDLRYIKNRSLRFNFVILMKTWRELTGKGSGI</sequence>
<dbReference type="InterPro" id="IPR003362">
    <property type="entry name" value="Bact_transf"/>
</dbReference>
<keyword evidence="2" id="KW-0472">Membrane</keyword>
<evidence type="ECO:0000256" key="2">
    <source>
        <dbReference type="SAM" id="Phobius"/>
    </source>
</evidence>
<dbReference type="GO" id="GO:0016780">
    <property type="term" value="F:phosphotransferase activity, for other substituted phosphate groups"/>
    <property type="evidence" value="ECO:0007669"/>
    <property type="project" value="TreeGrafter"/>
</dbReference>
<name>A0A841Z9A7_9LIST</name>
<reference evidence="4 5" key="1">
    <citation type="submission" date="2020-03" db="EMBL/GenBank/DDBJ databases">
        <title>Soil Listeria distribution.</title>
        <authorList>
            <person name="Liao J."/>
            <person name="Wiedmann M."/>
        </authorList>
    </citation>
    <scope>NUCLEOTIDE SEQUENCE [LARGE SCALE GENOMIC DNA]</scope>
    <source>
        <strain evidence="4 5">FSL L7-1523</strain>
    </source>
</reference>
<dbReference type="Proteomes" id="UP000564536">
    <property type="component" value="Unassembled WGS sequence"/>
</dbReference>
<keyword evidence="2" id="KW-1133">Transmembrane helix</keyword>
<evidence type="ECO:0000313" key="4">
    <source>
        <dbReference type="EMBL" id="MBC1501449.1"/>
    </source>
</evidence>
<dbReference type="AlphaFoldDB" id="A0A841Z9A7"/>
<dbReference type="PANTHER" id="PTHR30576:SF10">
    <property type="entry name" value="SLL5057 PROTEIN"/>
    <property type="match status" value="1"/>
</dbReference>
<feature type="transmembrane region" description="Helical" evidence="2">
    <location>
        <begin position="21"/>
        <end position="47"/>
    </location>
</feature>
<organism evidence="4 5">
    <name type="scientific">Listeria weihenstephanensis</name>
    <dbReference type="NCBI Taxonomy" id="1006155"/>
    <lineage>
        <taxon>Bacteria</taxon>
        <taxon>Bacillati</taxon>
        <taxon>Bacillota</taxon>
        <taxon>Bacilli</taxon>
        <taxon>Bacillales</taxon>
        <taxon>Listeriaceae</taxon>
        <taxon>Listeria</taxon>
    </lineage>
</organism>
<keyword evidence="4" id="KW-0808">Transferase</keyword>
<protein>
    <submittedName>
        <fullName evidence="4">Sugar transferase</fullName>
    </submittedName>
</protein>
<dbReference type="EMBL" id="JAARRL010000022">
    <property type="protein sequence ID" value="MBC1501449.1"/>
    <property type="molecule type" value="Genomic_DNA"/>
</dbReference>
<proteinExistence type="inferred from homology"/>
<evidence type="ECO:0000313" key="5">
    <source>
        <dbReference type="Proteomes" id="UP000564536"/>
    </source>
</evidence>
<comment type="caution">
    <text evidence="4">The sequence shown here is derived from an EMBL/GenBank/DDBJ whole genome shotgun (WGS) entry which is preliminary data.</text>
</comment>
<keyword evidence="2" id="KW-0812">Transmembrane</keyword>
<comment type="similarity">
    <text evidence="1">Belongs to the bacterial sugar transferase family.</text>
</comment>
<feature type="domain" description="Bacterial sugar transferase" evidence="3">
    <location>
        <begin position="22"/>
        <end position="207"/>
    </location>
</feature>